<keyword evidence="3" id="KW-1185">Reference proteome</keyword>
<feature type="compositionally biased region" description="Basic residues" evidence="1">
    <location>
        <begin position="125"/>
        <end position="145"/>
    </location>
</feature>
<feature type="compositionally biased region" description="Basic and acidic residues" evidence="1">
    <location>
        <begin position="22"/>
        <end position="34"/>
    </location>
</feature>
<dbReference type="InterPro" id="IPR042534">
    <property type="entry name" value="SAP18_sf"/>
</dbReference>
<comment type="caution">
    <text evidence="2">The sequence shown here is derived from an EMBL/GenBank/DDBJ whole genome shotgun (WGS) entry which is preliminary data.</text>
</comment>
<accession>A0AAV4LQ66</accession>
<feature type="compositionally biased region" description="Low complexity" evidence="1">
    <location>
        <begin position="110"/>
        <end position="124"/>
    </location>
</feature>
<name>A0AAV4LQ66_BABCB</name>
<organism evidence="2 3">
    <name type="scientific">Babesia caballi</name>
    <dbReference type="NCBI Taxonomy" id="5871"/>
    <lineage>
        <taxon>Eukaryota</taxon>
        <taxon>Sar</taxon>
        <taxon>Alveolata</taxon>
        <taxon>Apicomplexa</taxon>
        <taxon>Aconoidasida</taxon>
        <taxon>Piroplasmida</taxon>
        <taxon>Babesiidae</taxon>
        <taxon>Babesia</taxon>
    </lineage>
</organism>
<feature type="compositionally biased region" description="Basic residues" evidence="1">
    <location>
        <begin position="93"/>
        <end position="107"/>
    </location>
</feature>
<dbReference type="InterPro" id="IPR010516">
    <property type="entry name" value="SAP18"/>
</dbReference>
<feature type="compositionally biased region" description="Low complexity" evidence="1">
    <location>
        <begin position="1"/>
        <end position="18"/>
    </location>
</feature>
<proteinExistence type="predicted"/>
<feature type="compositionally biased region" description="Low complexity" evidence="1">
    <location>
        <begin position="59"/>
        <end position="69"/>
    </location>
</feature>
<dbReference type="GeneID" id="94193453"/>
<feature type="compositionally biased region" description="Basic and acidic residues" evidence="1">
    <location>
        <begin position="174"/>
        <end position="201"/>
    </location>
</feature>
<evidence type="ECO:0000313" key="3">
    <source>
        <dbReference type="Proteomes" id="UP001497744"/>
    </source>
</evidence>
<dbReference type="AlphaFoldDB" id="A0AAV4LQ66"/>
<dbReference type="RefSeq" id="XP_067714041.1">
    <property type="nucleotide sequence ID" value="XM_067857940.1"/>
</dbReference>
<reference evidence="2 3" key="1">
    <citation type="submission" date="2021-06" db="EMBL/GenBank/DDBJ databases">
        <title>Genome sequence of Babesia caballi.</title>
        <authorList>
            <person name="Yamagishi J."/>
            <person name="Kidaka T."/>
            <person name="Ochi A."/>
        </authorList>
    </citation>
    <scope>NUCLEOTIDE SEQUENCE [LARGE SCALE GENOMIC DNA]</scope>
    <source>
        <strain evidence="2">USDA-D6B2</strain>
    </source>
</reference>
<dbReference type="EMBL" id="BPLF01000001">
    <property type="protein sequence ID" value="GIX61970.1"/>
    <property type="molecule type" value="Genomic_DNA"/>
</dbReference>
<protein>
    <submittedName>
        <fullName evidence="2">Histone deacetylase complex subunit Sap18-like protein</fullName>
    </submittedName>
</protein>
<feature type="compositionally biased region" description="Low complexity" evidence="1">
    <location>
        <begin position="38"/>
        <end position="50"/>
    </location>
</feature>
<sequence>MRSISSSSRSMSVSRSFSNEVKPSESHQSKRRAEVAGSYSGSSSESPALSRTRRRQSDSRGSSSRSVSPPRRRRGRETGSRMSRSVSSSSARSRGRSISRSRRRRRRSLDSLSSYSRSYSSQSRSRSRSRSYSRSRRTRGHRGRRSMSVDSRSYRRRRSSSASSYSPPRRRDRGRHDERRDGRGEDRKFARESPREYRSRYEAGRRGWPLGNRQLRHVNRPPLRRPRPAVKEFAKADRGDRARKWAIDRTTHTPFLLRIYAFMDESAEAGCSPDEDHEAFQRRMEASESVEKLELYIWSDNTLRDLANLVKDLCEGSRSKDGTWTFQRNNASREIIGSIHACKWRRSRDSVTLRSVQFRVGESLLLFFRGVAASPAERAQTAAETAGKIDGGENAGEVF</sequence>
<feature type="compositionally biased region" description="Low complexity" evidence="1">
    <location>
        <begin position="80"/>
        <end position="92"/>
    </location>
</feature>
<dbReference type="Pfam" id="PF06487">
    <property type="entry name" value="SAP18"/>
    <property type="match status" value="1"/>
</dbReference>
<dbReference type="Gene3D" id="3.10.20.550">
    <property type="entry name" value="ASAP complex, SAP18 subunit"/>
    <property type="match status" value="1"/>
</dbReference>
<evidence type="ECO:0000256" key="1">
    <source>
        <dbReference type="SAM" id="MobiDB-lite"/>
    </source>
</evidence>
<dbReference type="Proteomes" id="UP001497744">
    <property type="component" value="Unassembled WGS sequence"/>
</dbReference>
<feature type="region of interest" description="Disordered" evidence="1">
    <location>
        <begin position="1"/>
        <end position="201"/>
    </location>
</feature>
<gene>
    <name evidence="2" type="ORF">BcabD6B2_14050</name>
</gene>
<evidence type="ECO:0000313" key="2">
    <source>
        <dbReference type="EMBL" id="GIX61970.1"/>
    </source>
</evidence>